<name>A0AAW0DJS2_9AGAR</name>
<comment type="caution">
    <text evidence="2">The sequence shown here is derived from an EMBL/GenBank/DDBJ whole genome shotgun (WGS) entry which is preliminary data.</text>
</comment>
<protein>
    <submittedName>
        <fullName evidence="2">Uncharacterized protein</fullName>
    </submittedName>
</protein>
<evidence type="ECO:0000256" key="1">
    <source>
        <dbReference type="SAM" id="Phobius"/>
    </source>
</evidence>
<sequence>MGPNIRRVEEPTLSNGVMVVPHDMGFKAVFGVPQLGPQSRVSFDGAMALEVEMGCMDLGIYTRSNLDDSRGIDILATNSSWRVYHGPENLRDILSQTVDDVRTYYRPLFNESSIDSQGFLVATNSSVALSSRIASIHPTAYTGIGGQYNYQQSDDIMDTCTQAIHRKLGIELIDVEAAGPTATCSILGISGSTSSEGHLYGRLSRMVCATTTQLNLVSTVIEVDSQDHANFTTFDRLPSDLTHVRAGFFDYLSYEPVERYTLNPNPSSRSQHYILQRPFGRTKFQAVGAGSGGGILARAGTAMLDLDGAFDFDYAAITVLNEGTRPISFDASMITKWGGEVGASFILESTAINGWAAYQSAPIQVDSTGGRAATCYKGPYVWGFAPLAAASLLVIGWIVFILLAGGGVSAFRYGKQLENLYSGMTPFWGVVCPTKRAQEAYLSWEDIPPAGPHLALVTNGVPNAVEERGNTVVEFLAQQGKLEK</sequence>
<organism evidence="2 3">
    <name type="scientific">Paramarasmius palmivorus</name>
    <dbReference type="NCBI Taxonomy" id="297713"/>
    <lineage>
        <taxon>Eukaryota</taxon>
        <taxon>Fungi</taxon>
        <taxon>Dikarya</taxon>
        <taxon>Basidiomycota</taxon>
        <taxon>Agaricomycotina</taxon>
        <taxon>Agaricomycetes</taxon>
        <taxon>Agaricomycetidae</taxon>
        <taxon>Agaricales</taxon>
        <taxon>Marasmiineae</taxon>
        <taxon>Marasmiaceae</taxon>
        <taxon>Paramarasmius</taxon>
    </lineage>
</organism>
<keyword evidence="3" id="KW-1185">Reference proteome</keyword>
<feature type="transmembrane region" description="Helical" evidence="1">
    <location>
        <begin position="380"/>
        <end position="405"/>
    </location>
</feature>
<gene>
    <name evidence="2" type="ORF">VNI00_004638</name>
</gene>
<keyword evidence="1" id="KW-1133">Transmembrane helix</keyword>
<accession>A0AAW0DJS2</accession>
<keyword evidence="1" id="KW-0812">Transmembrane</keyword>
<evidence type="ECO:0000313" key="3">
    <source>
        <dbReference type="Proteomes" id="UP001383192"/>
    </source>
</evidence>
<dbReference type="Proteomes" id="UP001383192">
    <property type="component" value="Unassembled WGS sequence"/>
</dbReference>
<proteinExistence type="predicted"/>
<dbReference type="AlphaFoldDB" id="A0AAW0DJS2"/>
<evidence type="ECO:0000313" key="2">
    <source>
        <dbReference type="EMBL" id="KAK7051659.1"/>
    </source>
</evidence>
<dbReference type="EMBL" id="JAYKXP010000012">
    <property type="protein sequence ID" value="KAK7051659.1"/>
    <property type="molecule type" value="Genomic_DNA"/>
</dbReference>
<reference evidence="2 3" key="1">
    <citation type="submission" date="2024-01" db="EMBL/GenBank/DDBJ databases">
        <title>A draft genome for a cacao thread blight-causing isolate of Paramarasmius palmivorus.</title>
        <authorList>
            <person name="Baruah I.K."/>
            <person name="Bukari Y."/>
            <person name="Amoako-Attah I."/>
            <person name="Meinhardt L.W."/>
            <person name="Bailey B.A."/>
            <person name="Cohen S.P."/>
        </authorList>
    </citation>
    <scope>NUCLEOTIDE SEQUENCE [LARGE SCALE GENOMIC DNA]</scope>
    <source>
        <strain evidence="2 3">GH-12</strain>
    </source>
</reference>
<keyword evidence="1" id="KW-0472">Membrane</keyword>